<name>A0A6J0PG27_ELAGV</name>
<dbReference type="PANTHER" id="PTHR37718:SF2">
    <property type="entry name" value="OS03G0205150 PROTEIN"/>
    <property type="match status" value="1"/>
</dbReference>
<accession>A0A6J0PG27</accession>
<keyword evidence="2" id="KW-0732">Signal</keyword>
<dbReference type="InParanoid" id="A0A6J0PG27"/>
<dbReference type="KEGG" id="egu:105044398"/>
<feature type="signal peptide" evidence="2">
    <location>
        <begin position="1"/>
        <end position="16"/>
    </location>
</feature>
<feature type="compositionally biased region" description="Basic and acidic residues" evidence="1">
    <location>
        <begin position="238"/>
        <end position="248"/>
    </location>
</feature>
<dbReference type="PANTHER" id="PTHR37718">
    <property type="entry name" value="BNAC03G61340D PROTEIN"/>
    <property type="match status" value="1"/>
</dbReference>
<dbReference type="Proteomes" id="UP000504607">
    <property type="component" value="Chromosome 1"/>
</dbReference>
<dbReference type="RefSeq" id="XP_019705088.2">
    <property type="nucleotide sequence ID" value="XM_019849529.2"/>
</dbReference>
<keyword evidence="3" id="KW-1185">Reference proteome</keyword>
<evidence type="ECO:0000313" key="3">
    <source>
        <dbReference type="Proteomes" id="UP000504607"/>
    </source>
</evidence>
<dbReference type="OrthoDB" id="1266663at2759"/>
<evidence type="ECO:0000256" key="2">
    <source>
        <dbReference type="SAM" id="SignalP"/>
    </source>
</evidence>
<organism evidence="3 4">
    <name type="scientific">Elaeis guineensis var. tenera</name>
    <name type="common">Oil palm</name>
    <dbReference type="NCBI Taxonomy" id="51953"/>
    <lineage>
        <taxon>Eukaryota</taxon>
        <taxon>Viridiplantae</taxon>
        <taxon>Streptophyta</taxon>
        <taxon>Embryophyta</taxon>
        <taxon>Tracheophyta</taxon>
        <taxon>Spermatophyta</taxon>
        <taxon>Magnoliopsida</taxon>
        <taxon>Liliopsida</taxon>
        <taxon>Arecaceae</taxon>
        <taxon>Arecoideae</taxon>
        <taxon>Cocoseae</taxon>
        <taxon>Elaeidinae</taxon>
        <taxon>Elaeis</taxon>
    </lineage>
</organism>
<dbReference type="AlphaFoldDB" id="A0A6J0PG27"/>
<proteinExistence type="predicted"/>
<evidence type="ECO:0000256" key="1">
    <source>
        <dbReference type="SAM" id="MobiDB-lite"/>
    </source>
</evidence>
<evidence type="ECO:0000313" key="4">
    <source>
        <dbReference type="RefSeq" id="XP_019705088.2"/>
    </source>
</evidence>
<sequence>MLLIVATVMLCRTLDAYSNSRELPQPDFDRPKQKESHHLSRLLIQYCETSHSQTEANVAQSAKFWLPAKGGSVSDGLQANWFRFQSEVAIERHRSPNPSNSERPRSLGHNQALTIPVPHITPRRKRSKASEQNLAAAVPCTLVFHSFDSPGFSIANSTTGCQKKLEIVDDQKLITFCLKMDARHSTEMFKHLEKQSEVLMEAYRAMSHELHRLQVEEEMLMHKLYELMSAEGLIKKGNKGESNTKKGESMSPQAP</sequence>
<gene>
    <name evidence="4" type="primary">LOC105044398</name>
</gene>
<protein>
    <submittedName>
        <fullName evidence="4">Uncharacterized protein LOC105044398</fullName>
    </submittedName>
</protein>
<feature type="chain" id="PRO_5027103873" evidence="2">
    <location>
        <begin position="17"/>
        <end position="255"/>
    </location>
</feature>
<feature type="region of interest" description="Disordered" evidence="1">
    <location>
        <begin position="236"/>
        <end position="255"/>
    </location>
</feature>
<reference evidence="4" key="1">
    <citation type="submission" date="2025-08" db="UniProtKB">
        <authorList>
            <consortium name="RefSeq"/>
        </authorList>
    </citation>
    <scope>IDENTIFICATION</scope>
</reference>